<proteinExistence type="predicted"/>
<protein>
    <submittedName>
        <fullName evidence="1">Uncharacterized protein</fullName>
    </submittedName>
</protein>
<dbReference type="RefSeq" id="WP_012858880.1">
    <property type="nucleotide sequence ID" value="NC_013515.1"/>
</dbReference>
<dbReference type="AlphaFoldDB" id="D1AYF5"/>
<organism evidence="1 2">
    <name type="scientific">Streptobacillus moniliformis (strain ATCC 14647 / DSM 12112 / NCTC 10651 / 9901)</name>
    <dbReference type="NCBI Taxonomy" id="519441"/>
    <lineage>
        <taxon>Bacteria</taxon>
        <taxon>Fusobacteriati</taxon>
        <taxon>Fusobacteriota</taxon>
        <taxon>Fusobacteriia</taxon>
        <taxon>Fusobacteriales</taxon>
        <taxon>Leptotrichiaceae</taxon>
        <taxon>Streptobacillus</taxon>
    </lineage>
</organism>
<dbReference type="Proteomes" id="UP000002072">
    <property type="component" value="Chromosome"/>
</dbReference>
<dbReference type="KEGG" id="smf:Smon_0864"/>
<dbReference type="HOGENOM" id="CLU_2345491_0_0_0"/>
<dbReference type="STRING" id="519441.Smon_0864"/>
<sequence>MKENSKKYEIIYSNFQNLEYGILIQGENKYLLILNSKLKKKIMKITINLMKYLISKKKSTTLITRQNLDKFYNFVFFCIKKHTKRKRKAHVKIKITK</sequence>
<evidence type="ECO:0000313" key="1">
    <source>
        <dbReference type="EMBL" id="ACZ01331.1"/>
    </source>
</evidence>
<accession>D1AYF5</accession>
<evidence type="ECO:0000313" key="2">
    <source>
        <dbReference type="Proteomes" id="UP000002072"/>
    </source>
</evidence>
<gene>
    <name evidence="1" type="ordered locus">Smon_0864</name>
</gene>
<name>D1AYF5_STRM9</name>
<dbReference type="GeneID" id="29673967"/>
<reference evidence="1 2" key="1">
    <citation type="journal article" date="2009" name="Stand. Genomic Sci.">
        <title>Complete genome sequence of Streptobacillus moniliformis type strain (9901T).</title>
        <authorList>
            <person name="Nolan M."/>
            <person name="Gronow S."/>
            <person name="Lapidus A."/>
            <person name="Ivanova N."/>
            <person name="Copeland A."/>
            <person name="Lucas S."/>
            <person name="Del Rio T.G."/>
            <person name="Chen F."/>
            <person name="Tice H."/>
            <person name="Pitluck S."/>
            <person name="Cheng J.F."/>
            <person name="Sims D."/>
            <person name="Meincke L."/>
            <person name="Bruce D."/>
            <person name="Goodwin L."/>
            <person name="Brettin T."/>
            <person name="Han C."/>
            <person name="Detter J.C."/>
            <person name="Ovchinikova G."/>
            <person name="Pati A."/>
            <person name="Mavromatis K."/>
            <person name="Mikhailova N."/>
            <person name="Chen A."/>
            <person name="Palaniappan K."/>
            <person name="Land M."/>
            <person name="Hauser L."/>
            <person name="Chang Y.J."/>
            <person name="Jeffries C.D."/>
            <person name="Rohde M."/>
            <person name="Sproer C."/>
            <person name="Goker M."/>
            <person name="Bristow J."/>
            <person name="Eisen J.A."/>
            <person name="Markowitz V."/>
            <person name="Hugenholtz P."/>
            <person name="Kyrpides N.C."/>
            <person name="Klenk H.P."/>
            <person name="Chain P."/>
        </authorList>
    </citation>
    <scope>NUCLEOTIDE SEQUENCE [LARGE SCALE GENOMIC DNA]</scope>
    <source>
        <strain evidence="2">ATCC 14647 / DSM 12112 / NCTC 10651 / 9901</strain>
    </source>
</reference>
<dbReference type="EMBL" id="CP001779">
    <property type="protein sequence ID" value="ACZ01331.1"/>
    <property type="molecule type" value="Genomic_DNA"/>
</dbReference>
<keyword evidence="2" id="KW-1185">Reference proteome</keyword>